<comment type="similarity">
    <text evidence="1">Belongs to the short-chain dehydrogenases/reductases (SDR) family.</text>
</comment>
<dbReference type="PANTHER" id="PTHR42760">
    <property type="entry name" value="SHORT-CHAIN DEHYDROGENASES/REDUCTASES FAMILY MEMBER"/>
    <property type="match status" value="1"/>
</dbReference>
<reference evidence="2 3" key="1">
    <citation type="submission" date="2023-01" db="EMBL/GenBank/DDBJ databases">
        <title>Characterization of estradiol degrading bacteria Microbacterium sp. MZT7 and reveal degrading genes through genome analysis.</title>
        <authorList>
            <person name="Hao P."/>
            <person name="Gao Y."/>
        </authorList>
    </citation>
    <scope>NUCLEOTIDE SEQUENCE [LARGE SCALE GENOMIC DNA]</scope>
    <source>
        <strain evidence="2 3">MZT7</strain>
    </source>
</reference>
<dbReference type="Pfam" id="PF13561">
    <property type="entry name" value="adh_short_C2"/>
    <property type="match status" value="1"/>
</dbReference>
<dbReference type="SUPFAM" id="SSF51735">
    <property type="entry name" value="NAD(P)-binding Rossmann-fold domains"/>
    <property type="match status" value="1"/>
</dbReference>
<dbReference type="InterPro" id="IPR036291">
    <property type="entry name" value="NAD(P)-bd_dom_sf"/>
</dbReference>
<evidence type="ECO:0000313" key="2">
    <source>
        <dbReference type="EMBL" id="UGS27948.1"/>
    </source>
</evidence>
<dbReference type="Gene3D" id="3.40.50.720">
    <property type="entry name" value="NAD(P)-binding Rossmann-like Domain"/>
    <property type="match status" value="1"/>
</dbReference>
<accession>A0ABY3RV49</accession>
<dbReference type="EMBL" id="CP082781">
    <property type="protein sequence ID" value="UGS27948.1"/>
    <property type="molecule type" value="Genomic_DNA"/>
</dbReference>
<dbReference type="Proteomes" id="UP001199642">
    <property type="component" value="Chromosome"/>
</dbReference>
<dbReference type="PRINTS" id="PR00080">
    <property type="entry name" value="SDRFAMILY"/>
</dbReference>
<keyword evidence="3" id="KW-1185">Reference proteome</keyword>
<proteinExistence type="inferred from homology"/>
<organism evidence="2 3">
    <name type="scientific">Microbacterium resistens</name>
    <dbReference type="NCBI Taxonomy" id="156977"/>
    <lineage>
        <taxon>Bacteria</taxon>
        <taxon>Bacillati</taxon>
        <taxon>Actinomycetota</taxon>
        <taxon>Actinomycetes</taxon>
        <taxon>Micrococcales</taxon>
        <taxon>Microbacteriaceae</taxon>
        <taxon>Microbacterium</taxon>
    </lineage>
</organism>
<dbReference type="RefSeq" id="WP_231821182.1">
    <property type="nucleotide sequence ID" value="NZ_CP082781.1"/>
</dbReference>
<dbReference type="PRINTS" id="PR00081">
    <property type="entry name" value="GDHRDH"/>
</dbReference>
<dbReference type="CDD" id="cd05233">
    <property type="entry name" value="SDR_c"/>
    <property type="match status" value="1"/>
</dbReference>
<gene>
    <name evidence="2" type="ORF">K8F61_07240</name>
</gene>
<protein>
    <submittedName>
        <fullName evidence="2">SDR family oxidoreductase</fullName>
    </submittedName>
</protein>
<sequence length="268" mass="27531">MHADIEPYFDLTDRVAVVTGAGGGIGRSVALTLARAGAAVLVSDADPLTLAETVALVDAAGGAVTGLVSDVSRRTDMEDLASATRDRHGRIDVWANVAGVIRYGAVADMPEEEVDLLLDVNLRGTYWGCASAVRAMSAQGSGSIINVASSAIDLPTAGIAGYSLTKAAVAMLTRSLAVEVGPQGIRVNAVAPGWVDTPMVAHHWTTADGEVDEEARREVFARRASVSPLGITGEPVDIALAVLYLAADASRFVTGQVLRPNGGAGMPG</sequence>
<name>A0ABY3RV49_9MICO</name>
<dbReference type="InterPro" id="IPR002347">
    <property type="entry name" value="SDR_fam"/>
</dbReference>
<evidence type="ECO:0000256" key="1">
    <source>
        <dbReference type="ARBA" id="ARBA00006484"/>
    </source>
</evidence>
<evidence type="ECO:0000313" key="3">
    <source>
        <dbReference type="Proteomes" id="UP001199642"/>
    </source>
</evidence>